<proteinExistence type="predicted"/>
<sequence length="1355" mass="141625">MTRSKRSVRTEHTSQQAQGAESTSRGASQRESGNAAKGSTTMGVEDHKRVNGISGVMNEAHTNGEVTLATDKTRSQDMPASNRATSHISALSSISPKQNLKIQTSKLSQKKEDENVLGRPQSVTTSNFPNNPIGSRTRPRASTISAAAANATILDSDDEDANEENGPASASCAVSSRPKIGDPAPLTTRFASFTALTTTSQTVRVTQARPPMNTAPAVKVKIGSASSHWRRPSNESIASNASSTTTSSAAGVSPTTLSTANRFAILDEEGAEDATITPATKEGRRGPLDETDDGSVHVQMNSPKRPKSNTITGLAPQLWRAQRAAMEAAEGGTGVVSLLSGTHAPASDGSSSNAVKSGTDPALDQSFASYSSTDTVFSPVIPSSGTVLRSSRLRETISRRMTVSSDMRARNNGAEKTYETTTNGADYSLYPNAYDVQVPGQVFESRRASEADSFYVRPDAPSTPRPLEVVGAALNQARTNLIGGGGECELCGILTTTLTVLLPCRHNACAACCSSGINQVSTSPPRSHVCAACRTPVESIALSKTSEAGSAEGMMGLLEDQETLAGSVGTLSGDEGASLEMSSAAMGASSVGPIPIPSGLVAPAGAVAHGFASFGGPPPLDHQQQHVAQLQSPYGGPVARAVPPAATVYGAGFPTAVQPSMDQLGRLGFADMDAGMAGGHAALLPGFEHGVAFDVALDGMSELSEMSPGGTTSTESDVSLCAVVRIDNIPWTVGCDDVMKWLPDPVFTLAPRSVCAQSVHIPIDLQSGKTSNACYLVCRDRKAAQRIVRARNNTKLCGRPVTLILSTFNELLDEVFTTRNLSASLEEDCAVYFTEQQLERLLLLLKEGGGQLKDGSKPIEFASSLMALVPRRLATDQRELLFNAVHDMINYCLAVSSDMPSIRPALDRLLLSCSMCGAFAPDQKMTVIETARAALSAMMMTESMQKRGSPRARKSASLTSTIMNQSDGQRPLLYGGMPEDAGFRSRNRHMHPSPRPNQSPIHASGMVGSPLPPMGEYKAMGFQPYYNLAPHATPPYAAHEMGMLPGGHQTDGSNKMDPAGGGSSMRPPCGSGFFAGGGGMMPPGQQNLPQLWTPECSPFEAKTTWPHPIGLHSEHGRPGPPPPPTHLGPEHGPGATLHPPSYYGGMMGMSPSAVPGFFSVYPGSGGSLLPPYGYPIGMPPTSSPMPMPNVARQAPSAPLPHGGPRGLAGLGAFGPSQGAVGEGSSPYQFGLFPQSGPFNSQPRTNVDPPLNGPGPLRSLAPGGPVASSEVKDPFSGQGTSATKQIPASLRNDVSTSLQKLVRSSDGNLSGSGSGEMSSLATLASVLPTVKKDEDEFERLVEAVAQAMQKKKDGHE</sequence>
<gene>
    <name evidence="2" type="ORF">A4X13_0g6217</name>
</gene>
<dbReference type="SUPFAM" id="SSF54928">
    <property type="entry name" value="RNA-binding domain, RBD"/>
    <property type="match status" value="1"/>
</dbReference>
<feature type="compositionally biased region" description="Low complexity" evidence="1">
    <location>
        <begin position="236"/>
        <end position="255"/>
    </location>
</feature>
<dbReference type="InterPro" id="IPR035979">
    <property type="entry name" value="RBD_domain_sf"/>
</dbReference>
<evidence type="ECO:0000313" key="2">
    <source>
        <dbReference type="EMBL" id="KAE8244836.1"/>
    </source>
</evidence>
<evidence type="ECO:0008006" key="4">
    <source>
        <dbReference type="Google" id="ProtNLM"/>
    </source>
</evidence>
<feature type="compositionally biased region" description="Polar residues" evidence="1">
    <location>
        <begin position="76"/>
        <end position="107"/>
    </location>
</feature>
<dbReference type="InterPro" id="IPR012677">
    <property type="entry name" value="Nucleotide-bd_a/b_plait_sf"/>
</dbReference>
<organism evidence="2 3">
    <name type="scientific">Tilletia indica</name>
    <dbReference type="NCBI Taxonomy" id="43049"/>
    <lineage>
        <taxon>Eukaryota</taxon>
        <taxon>Fungi</taxon>
        <taxon>Dikarya</taxon>
        <taxon>Basidiomycota</taxon>
        <taxon>Ustilaginomycotina</taxon>
        <taxon>Exobasidiomycetes</taxon>
        <taxon>Tilletiales</taxon>
        <taxon>Tilletiaceae</taxon>
        <taxon>Tilletia</taxon>
    </lineage>
</organism>
<feature type="region of interest" description="Disordered" evidence="1">
    <location>
        <begin position="1"/>
        <end position="141"/>
    </location>
</feature>
<reference evidence="2" key="1">
    <citation type="submission" date="2016-04" db="EMBL/GenBank/DDBJ databases">
        <authorList>
            <person name="Nguyen H.D."/>
            <person name="Samba Siva P."/>
            <person name="Cullis J."/>
            <person name="Levesque C.A."/>
            <person name="Hambleton S."/>
        </authorList>
    </citation>
    <scope>NUCLEOTIDE SEQUENCE</scope>
    <source>
        <strain evidence="2">DAOMC 236416</strain>
    </source>
</reference>
<feature type="region of interest" description="Disordered" evidence="1">
    <location>
        <begin position="221"/>
        <end position="255"/>
    </location>
</feature>
<feature type="region of interest" description="Disordered" evidence="1">
    <location>
        <begin position="942"/>
        <end position="1008"/>
    </location>
</feature>
<feature type="compositionally biased region" description="Polar residues" evidence="1">
    <location>
        <begin position="298"/>
        <end position="311"/>
    </location>
</feature>
<dbReference type="Proteomes" id="UP000077521">
    <property type="component" value="Unassembled WGS sequence"/>
</dbReference>
<protein>
    <recommendedName>
        <fullName evidence="4">RING-type domain-containing protein</fullName>
    </recommendedName>
</protein>
<feature type="region of interest" description="Disordered" evidence="1">
    <location>
        <begin position="268"/>
        <end position="311"/>
    </location>
</feature>
<feature type="region of interest" description="Disordered" evidence="1">
    <location>
        <begin position="1194"/>
        <end position="1291"/>
    </location>
</feature>
<feature type="compositionally biased region" description="Polar residues" evidence="1">
    <location>
        <begin position="956"/>
        <end position="968"/>
    </location>
</feature>
<feature type="region of interest" description="Disordered" evidence="1">
    <location>
        <begin position="1040"/>
        <end position="1066"/>
    </location>
</feature>
<dbReference type="EMBL" id="LWDF02000564">
    <property type="protein sequence ID" value="KAE8244836.1"/>
    <property type="molecule type" value="Genomic_DNA"/>
</dbReference>
<feature type="compositionally biased region" description="Gly residues" evidence="1">
    <location>
        <begin position="1203"/>
        <end position="1212"/>
    </location>
</feature>
<feature type="compositionally biased region" description="Polar residues" evidence="1">
    <location>
        <begin position="1276"/>
        <end position="1291"/>
    </location>
</feature>
<feature type="compositionally biased region" description="Polar residues" evidence="1">
    <location>
        <begin position="121"/>
        <end position="134"/>
    </location>
</feature>
<comment type="caution">
    <text evidence="2">The sequence shown here is derived from an EMBL/GenBank/DDBJ whole genome shotgun (WGS) entry which is preliminary data.</text>
</comment>
<reference evidence="2" key="2">
    <citation type="journal article" date="2019" name="IMA Fungus">
        <title>Genome sequencing and comparison of five Tilletia species to identify candidate genes for the detection of regulated species infecting wheat.</title>
        <authorList>
            <person name="Nguyen H.D.T."/>
            <person name="Sultana T."/>
            <person name="Kesanakurti P."/>
            <person name="Hambleton S."/>
        </authorList>
    </citation>
    <scope>NUCLEOTIDE SEQUENCE</scope>
    <source>
        <strain evidence="2">DAOMC 236416</strain>
    </source>
</reference>
<evidence type="ECO:0000256" key="1">
    <source>
        <dbReference type="SAM" id="MobiDB-lite"/>
    </source>
</evidence>
<keyword evidence="3" id="KW-1185">Reference proteome</keyword>
<feature type="compositionally biased region" description="Polar residues" evidence="1">
    <location>
        <begin position="13"/>
        <end position="42"/>
    </location>
</feature>
<dbReference type="Gene3D" id="3.30.70.330">
    <property type="match status" value="1"/>
</dbReference>
<accession>A0A177TKV8</accession>
<feature type="region of interest" description="Disordered" evidence="1">
    <location>
        <begin position="1106"/>
        <end position="1139"/>
    </location>
</feature>
<evidence type="ECO:0000313" key="3">
    <source>
        <dbReference type="Proteomes" id="UP000077521"/>
    </source>
</evidence>
<feature type="region of interest" description="Disordered" evidence="1">
    <location>
        <begin position="155"/>
        <end position="180"/>
    </location>
</feature>
<name>A0A177TKV8_9BASI</name>
<dbReference type="GO" id="GO:0003676">
    <property type="term" value="F:nucleic acid binding"/>
    <property type="evidence" value="ECO:0007669"/>
    <property type="project" value="InterPro"/>
</dbReference>